<dbReference type="SUPFAM" id="SSF53474">
    <property type="entry name" value="alpha/beta-Hydrolases"/>
    <property type="match status" value="1"/>
</dbReference>
<proteinExistence type="predicted"/>
<sequence length="402" mass="42417">MLKTFCTIVFLASIIEGKVPRTDVTVSGISAGGSMAAQLHIAFSSEISGCGVVAGPPYYCAQGNMMTAIGACMNGPATSVSSANIQTKLKAYATSGNVDSTAHIKDDPVYIFSGTNDRVVIPGVVKINEQIYTPLSANIKTNYGLTANHGFPTDNFGAQCSVLSSANYINNCNYNLAYDMLNHLLGGNLVKPPSGSSIPLNGQFMIFDQAAFMNPPAARSDAKATDVFSLWSNWMQATMALYNPLNYFPTLGTGSVTLPSITLPDLSLPGLSLPGMGGSSASSSAGSGFDKQGYVYFPAACTQGKKCPIHVALHGCKQGKSFVGDVFAKKAGYLEVAELNDIIVLFPQILQSSLNPQNPNGCFDWWGYGSTNYANKLGPQMIGVKKMIDTVRGINTASVAKK</sequence>
<evidence type="ECO:0000256" key="1">
    <source>
        <dbReference type="SAM" id="SignalP"/>
    </source>
</evidence>
<feature type="chain" id="PRO_5032640108" evidence="1">
    <location>
        <begin position="18"/>
        <end position="402"/>
    </location>
</feature>
<dbReference type="EMBL" id="CAJNON010001126">
    <property type="protein sequence ID" value="CAF1430994.1"/>
    <property type="molecule type" value="Genomic_DNA"/>
</dbReference>
<organism evidence="2 3">
    <name type="scientific">Adineta steineri</name>
    <dbReference type="NCBI Taxonomy" id="433720"/>
    <lineage>
        <taxon>Eukaryota</taxon>
        <taxon>Metazoa</taxon>
        <taxon>Spiralia</taxon>
        <taxon>Gnathifera</taxon>
        <taxon>Rotifera</taxon>
        <taxon>Eurotatoria</taxon>
        <taxon>Bdelloidea</taxon>
        <taxon>Adinetida</taxon>
        <taxon>Adinetidae</taxon>
        <taxon>Adineta</taxon>
    </lineage>
</organism>
<dbReference type="InterPro" id="IPR029058">
    <property type="entry name" value="AB_hydrolase_fold"/>
</dbReference>
<dbReference type="PANTHER" id="PTHR42972:SF8">
    <property type="entry name" value="POLYHYDROXYBUTYRATE DEPOLYMERASE"/>
    <property type="match status" value="1"/>
</dbReference>
<keyword evidence="1" id="KW-0732">Signal</keyword>
<protein>
    <submittedName>
        <fullName evidence="2">Uncharacterized protein</fullName>
    </submittedName>
</protein>
<dbReference type="Proteomes" id="UP000663891">
    <property type="component" value="Unassembled WGS sequence"/>
</dbReference>
<reference evidence="2" key="1">
    <citation type="submission" date="2021-02" db="EMBL/GenBank/DDBJ databases">
        <authorList>
            <person name="Nowell W R."/>
        </authorList>
    </citation>
    <scope>NUCLEOTIDE SEQUENCE</scope>
</reference>
<dbReference type="Gene3D" id="3.40.50.1820">
    <property type="entry name" value="alpha/beta hydrolase"/>
    <property type="match status" value="2"/>
</dbReference>
<evidence type="ECO:0000313" key="2">
    <source>
        <dbReference type="EMBL" id="CAF1430994.1"/>
    </source>
</evidence>
<name>A0A815NES7_9BILA</name>
<evidence type="ECO:0000313" key="3">
    <source>
        <dbReference type="Proteomes" id="UP000663891"/>
    </source>
</evidence>
<dbReference type="OrthoDB" id="6020543at2759"/>
<comment type="caution">
    <text evidence="2">The sequence shown here is derived from an EMBL/GenBank/DDBJ whole genome shotgun (WGS) entry which is preliminary data.</text>
</comment>
<dbReference type="AlphaFoldDB" id="A0A815NES7"/>
<accession>A0A815NES7</accession>
<dbReference type="PANTHER" id="PTHR42972">
    <property type="entry name" value="TOL-PAL SYSTEM PROTEIN TOLB"/>
    <property type="match status" value="1"/>
</dbReference>
<feature type="signal peptide" evidence="1">
    <location>
        <begin position="1"/>
        <end position="17"/>
    </location>
</feature>
<gene>
    <name evidence="2" type="ORF">VCS650_LOCUS38301</name>
</gene>